<feature type="signal peptide" evidence="1">
    <location>
        <begin position="1"/>
        <end position="23"/>
    </location>
</feature>
<keyword evidence="1" id="KW-0732">Signal</keyword>
<proteinExistence type="predicted"/>
<accession>A0A3F2YTY0</accession>
<dbReference type="PANTHER" id="PTHR20898">
    <property type="entry name" value="DAEDALUS ON 3-RELATED-RELATED"/>
    <property type="match status" value="1"/>
</dbReference>
<dbReference type="AlphaFoldDB" id="A0A3F2YTY0"/>
<reference evidence="2" key="2">
    <citation type="submission" date="2020-05" db="UniProtKB">
        <authorList>
            <consortium name="EnsemblMetazoa"/>
        </authorList>
    </citation>
    <scope>IDENTIFICATION</scope>
    <source>
        <strain evidence="2">ACHKN1017</strain>
    </source>
</reference>
<keyword evidence="3" id="KW-1185">Reference proteome</keyword>
<dbReference type="InterPro" id="IPR010512">
    <property type="entry name" value="DUF1091"/>
</dbReference>
<name>A0A3F2YTY0_9DIPT</name>
<dbReference type="EnsemblMetazoa" id="ACHR015067-RA">
    <property type="protein sequence ID" value="ACHR015067-PA"/>
    <property type="gene ID" value="ACHR015067"/>
</dbReference>
<sequence>MEKIGLLLVTFVLCPLHINITDSFVAVSTKMIIPVLSKVVCKFDERLINISYVFEQPDSTTNQSLSFEAQTIRELKDMKMTVAYYVVSSESMNRLIKRTVDVCTYVKRPGSDRLVKVVYDHMARNNRLPTVCPIPAREKFYIRNLRPAAISIPGFLPESNFIFDTSFHTGALVQPLFQLRYHGRLVRIINGNFFPQHNHTNTLPN</sequence>
<dbReference type="Pfam" id="PF06477">
    <property type="entry name" value="DUF1091"/>
    <property type="match status" value="1"/>
</dbReference>
<evidence type="ECO:0000313" key="2">
    <source>
        <dbReference type="EnsemblMetazoa" id="ACHR015067-PA"/>
    </source>
</evidence>
<evidence type="ECO:0000256" key="1">
    <source>
        <dbReference type="SAM" id="SignalP"/>
    </source>
</evidence>
<organism evidence="2 3">
    <name type="scientific">Anopheles christyi</name>
    <dbReference type="NCBI Taxonomy" id="43041"/>
    <lineage>
        <taxon>Eukaryota</taxon>
        <taxon>Metazoa</taxon>
        <taxon>Ecdysozoa</taxon>
        <taxon>Arthropoda</taxon>
        <taxon>Hexapoda</taxon>
        <taxon>Insecta</taxon>
        <taxon>Pterygota</taxon>
        <taxon>Neoptera</taxon>
        <taxon>Endopterygota</taxon>
        <taxon>Diptera</taxon>
        <taxon>Nematocera</taxon>
        <taxon>Culicoidea</taxon>
        <taxon>Culicidae</taxon>
        <taxon>Anophelinae</taxon>
        <taxon>Anopheles</taxon>
    </lineage>
</organism>
<reference evidence="3" key="1">
    <citation type="submission" date="2013-03" db="EMBL/GenBank/DDBJ databases">
        <title>The Genome Sequence of Anopheles christyi ACHKN1017.</title>
        <authorList>
            <consortium name="The Broad Institute Genomics Platform"/>
            <person name="Neafsey D.E."/>
            <person name="Besansky N."/>
            <person name="Walker B."/>
            <person name="Young S.K."/>
            <person name="Zeng Q."/>
            <person name="Gargeya S."/>
            <person name="Fitzgerald M."/>
            <person name="Haas B."/>
            <person name="Abouelleil A."/>
            <person name="Allen A.W."/>
            <person name="Alvarado L."/>
            <person name="Arachchi H.M."/>
            <person name="Berlin A.M."/>
            <person name="Chapman S.B."/>
            <person name="Gainer-Dewar J."/>
            <person name="Goldberg J."/>
            <person name="Griggs A."/>
            <person name="Gujja S."/>
            <person name="Hansen M."/>
            <person name="Howarth C."/>
            <person name="Imamovic A."/>
            <person name="Ireland A."/>
            <person name="Larimer J."/>
            <person name="McCowan C."/>
            <person name="Murphy C."/>
            <person name="Pearson M."/>
            <person name="Poon T.W."/>
            <person name="Priest M."/>
            <person name="Roberts A."/>
            <person name="Saif S."/>
            <person name="Shea T."/>
            <person name="Sisk P."/>
            <person name="Sykes S."/>
            <person name="Wortman J."/>
            <person name="Nusbaum C."/>
            <person name="Birren B."/>
        </authorList>
    </citation>
    <scope>NUCLEOTIDE SEQUENCE [LARGE SCALE GENOMIC DNA]</scope>
    <source>
        <strain evidence="3">ACHKN1017</strain>
    </source>
</reference>
<feature type="chain" id="PRO_5017715609" evidence="1">
    <location>
        <begin position="24"/>
        <end position="205"/>
    </location>
</feature>
<evidence type="ECO:0000313" key="3">
    <source>
        <dbReference type="Proteomes" id="UP000075881"/>
    </source>
</evidence>
<protein>
    <submittedName>
        <fullName evidence="2">Uncharacterized protein</fullName>
    </submittedName>
</protein>
<dbReference type="Proteomes" id="UP000075881">
    <property type="component" value="Unassembled WGS sequence"/>
</dbReference>
<dbReference type="PANTHER" id="PTHR20898:SF1">
    <property type="entry name" value="MD-2-RELATED LIPID-RECOGNITION DOMAIN-CONTAINING PROTEIN"/>
    <property type="match status" value="1"/>
</dbReference>
<dbReference type="VEuPathDB" id="VectorBase:ACHR015067"/>